<dbReference type="SUPFAM" id="SSF52540">
    <property type="entry name" value="P-loop containing nucleoside triphosphate hydrolases"/>
    <property type="match status" value="1"/>
</dbReference>
<sequence length="1454" mass="163670">MIGEQKRIKAVIVGIENYVQSDIPNLDGPALDAARFAEWLYKSGVSKKDIKTFLAPLPKNIEQCRRLMEEINFSPANSQNIVSALNEVIRNSISEILLVFWAGHGCMLSNEQRLLYFPDGSPNVRLCLNFSELILTAAKVDYKNHTNQHFFVDACADFLEPNTSITPVNVLPNKQEISRNLGTTQFTLFSASPGEQAGNLSHIQAGFASNALMNNLQESKFWPFDPSDLFDDTVELMKREAENDRIIQQHPYIMKIYPDSSTSEPIKKSEFLADLATTRVMRNVENVLPEDRVHPAFHYDLEIEDGVSHFRRRSQEALKAAGRVPPSNLNGQHILFEDGLYVKRDLEADVLDSINKNRMVIPVQGAPGAGKTSMLWGIGAECSQLGWDVLFVQAPWLSSADTASNAKTATHLAIAANLSKNSGKSVVVLIDTADALISQDEGLETLVQLVESLNAEQIPVVVTCRPEEAKRMPSSWKSDLSPDLQKGLGDFSVVPSNDRKFSEFEIAVASHAESFKTRTGHPTEFLVHQLANAVSRKKPMSQFCLRPLFLRMLFDLYAPFAVPENLNITMLYEQYWQDRVVNDRRDIDEEFHPQAKDVSNIVMALGREMLQLGMPELRLSSLAKTQELDSILGEIGELGRRGLGETRNGVFSFFHQTFFEFAAAKSLLKESGIKAVCILLERIKEDTGNYFLLAVLEQTWLCAWADANMRHQSMEIAERVLDEFSTNFPSSVRQVTLSIVAQAPVLSSHLWSYFYNAVQYDPFDTFISALRLLPTPSRQSGMQEVLLCKIGSSRSDVARSESLFLLERLTDAEPEKVVKMIGEDFPFVPNNDRELEHSTVQFIVNMLPYEPRIILKIMSKLVRYAIQTHRLGLLELILNEALNHPGKHSRQFADWCNIEFKNAEPKLQILLAKANGFGIECDIDNDEFTHVNNKFNEVLLRIMSSNRDEISQHDRNVFSGTLLAARHPKFQNQIPKIITSILLNNNPRIHSWIHYGLLVPILNVVSIDVQYFIAFQIARGLPASSFNQESGEGRWADTLRRSLARAEIDSNVLMRIAEEVERLVLLRDENADSFWFQTEYFVDIVVGAASAGVVTAQDALYKLETGSVTLDAKVVSQLSDKLKRTGGAFDQKIRSLRILIQFDNINAVAFLIQNITFDGGDIFDIPELSSFIKKYLNHPDPSRRSSGWDLYKISILQGILPWPKIGFYRSEIEKTIGHPPLALIELLELGISKLVYDPEHVKSHILLILKTRNSIFHEKKESALRRVHVRILALTCPATEWVQVLEEALRPPNENSLLVNAASLLVDTHRSHAPLSVQQKLRVLIYVGTVAKARSLSKAATKRAAPAWRFGIGEALLSLDEGDRAKLLISLGDMNTDFAVEIATQLEIRGSDLLREISQRICTDESTDPRVRKALQTVLRETWISSTPRTWLDLQESILNHKSCDLCAAPRNTI</sequence>
<name>A0A6L9GD52_9MICC</name>
<comment type="caution">
    <text evidence="1">The sequence shown here is derived from an EMBL/GenBank/DDBJ whole genome shotgun (WGS) entry which is preliminary data.</text>
</comment>
<gene>
    <name evidence="1" type="ORF">GT020_14555</name>
</gene>
<dbReference type="Gene3D" id="3.40.50.1460">
    <property type="match status" value="1"/>
</dbReference>
<accession>A0A6L9GD52</accession>
<evidence type="ECO:0000313" key="2">
    <source>
        <dbReference type="Proteomes" id="UP000477543"/>
    </source>
</evidence>
<reference evidence="1 2" key="1">
    <citation type="submission" date="2020-01" db="EMBL/GenBank/DDBJ databases">
        <title>Glutamicibacter soli M275.</title>
        <authorList>
            <person name="Meng X."/>
        </authorList>
    </citation>
    <scope>NUCLEOTIDE SEQUENCE [LARGE SCALE GENOMIC DNA]</scope>
    <source>
        <strain evidence="1 2">M275</strain>
    </source>
</reference>
<dbReference type="Proteomes" id="UP000477543">
    <property type="component" value="Unassembled WGS sequence"/>
</dbReference>
<dbReference type="RefSeq" id="WP_202605661.1">
    <property type="nucleotide sequence ID" value="NZ_WYDN01000015.1"/>
</dbReference>
<protein>
    <submittedName>
        <fullName evidence="1">Uncharacterized protein</fullName>
    </submittedName>
</protein>
<proteinExistence type="predicted"/>
<dbReference type="EMBL" id="WYDN01000015">
    <property type="protein sequence ID" value="NAZ17276.1"/>
    <property type="molecule type" value="Genomic_DNA"/>
</dbReference>
<evidence type="ECO:0000313" key="1">
    <source>
        <dbReference type="EMBL" id="NAZ17276.1"/>
    </source>
</evidence>
<organism evidence="1 2">
    <name type="scientific">Glutamicibacter soli</name>
    <dbReference type="NCBI Taxonomy" id="453836"/>
    <lineage>
        <taxon>Bacteria</taxon>
        <taxon>Bacillati</taxon>
        <taxon>Actinomycetota</taxon>
        <taxon>Actinomycetes</taxon>
        <taxon>Micrococcales</taxon>
        <taxon>Micrococcaceae</taxon>
        <taxon>Glutamicibacter</taxon>
    </lineage>
</organism>
<dbReference type="InterPro" id="IPR027417">
    <property type="entry name" value="P-loop_NTPase"/>
</dbReference>
<dbReference type="Gene3D" id="3.40.50.300">
    <property type="entry name" value="P-loop containing nucleotide triphosphate hydrolases"/>
    <property type="match status" value="1"/>
</dbReference>